<keyword evidence="2" id="KW-1185">Reference proteome</keyword>
<accession>A0A369A656</accession>
<name>A0A369A656_9FLAO</name>
<protein>
    <submittedName>
        <fullName evidence="1">Putative transposase/invertase (TIGR01784 family)</fullName>
    </submittedName>
</protein>
<gene>
    <name evidence="1" type="ORF">DES35_1026</name>
</gene>
<organism evidence="1 2">
    <name type="scientific">Schleiferia thermophila</name>
    <dbReference type="NCBI Taxonomy" id="884107"/>
    <lineage>
        <taxon>Bacteria</taxon>
        <taxon>Pseudomonadati</taxon>
        <taxon>Bacteroidota</taxon>
        <taxon>Flavobacteriia</taxon>
        <taxon>Flavobacteriales</taxon>
        <taxon>Schleiferiaceae</taxon>
        <taxon>Schleiferia</taxon>
    </lineage>
</organism>
<reference evidence="1 2" key="1">
    <citation type="submission" date="2018-07" db="EMBL/GenBank/DDBJ databases">
        <title>Genomic Encyclopedia of Type Strains, Phase IV (KMG-IV): sequencing the most valuable type-strain genomes for metagenomic binning, comparative biology and taxonomic classification.</title>
        <authorList>
            <person name="Goeker M."/>
        </authorList>
    </citation>
    <scope>NUCLEOTIDE SEQUENCE [LARGE SCALE GENOMIC DNA]</scope>
    <source>
        <strain evidence="1 2">DSM 21410</strain>
    </source>
</reference>
<dbReference type="AlphaFoldDB" id="A0A369A656"/>
<evidence type="ECO:0000313" key="1">
    <source>
        <dbReference type="EMBL" id="RCX03557.1"/>
    </source>
</evidence>
<comment type="caution">
    <text evidence="1">The sequence shown here is derived from an EMBL/GenBank/DDBJ whole genome shotgun (WGS) entry which is preliminary data.</text>
</comment>
<dbReference type="Proteomes" id="UP000253517">
    <property type="component" value="Unassembled WGS sequence"/>
</dbReference>
<proteinExistence type="predicted"/>
<dbReference type="RefSeq" id="WP_114366034.1">
    <property type="nucleotide sequence ID" value="NZ_BHZF01000002.1"/>
</dbReference>
<dbReference type="EMBL" id="QPJS01000002">
    <property type="protein sequence ID" value="RCX03557.1"/>
    <property type="molecule type" value="Genomic_DNA"/>
</dbReference>
<sequence length="163" mass="18942">MFTPAKILSQCLNPSPPNDQPLIFFNWAVQRMLRQKSDFAIPEGFLSVMLDMDSSIEEILDTQTNKDFPRQKTIVADILCKTSDDKIILIEVQFSMETDYFHRIYYGTARVMTDRLTMGQRFENIAKIYSIHVVYFPLGQGDDYLYRSRFEFVGVHHGDVLAL</sequence>
<evidence type="ECO:0000313" key="2">
    <source>
        <dbReference type="Proteomes" id="UP000253517"/>
    </source>
</evidence>
<dbReference type="Pfam" id="PF12784">
    <property type="entry name" value="PDDEXK_2"/>
    <property type="match status" value="1"/>
</dbReference>